<proteinExistence type="predicted"/>
<dbReference type="AlphaFoldDB" id="A0A9N7VBX5"/>
<name>A0A9N7VBX5_PLEPL</name>
<protein>
    <submittedName>
        <fullName evidence="1">Uncharacterized protein</fullName>
    </submittedName>
</protein>
<dbReference type="EMBL" id="CADEAL010003917">
    <property type="protein sequence ID" value="CAB1446502.1"/>
    <property type="molecule type" value="Genomic_DNA"/>
</dbReference>
<evidence type="ECO:0000313" key="1">
    <source>
        <dbReference type="EMBL" id="CAB1446502.1"/>
    </source>
</evidence>
<reference evidence="1" key="1">
    <citation type="submission" date="2020-03" db="EMBL/GenBank/DDBJ databases">
        <authorList>
            <person name="Weist P."/>
        </authorList>
    </citation>
    <scope>NUCLEOTIDE SEQUENCE</scope>
</reference>
<sequence length="139" mass="14785">MSHLASILNLIDYDALDNQFKSSLAPSAHLLSAAIFPLTCLCSTLPVSHTSSSGQLSTPRVFPGLITCCRSPTCLPRLCPGYYLSLLSSTTSFAYSLLVALLLSSVAKELTTGPVCQLGNPSAVDFTFSQRHQARSCSL</sequence>
<keyword evidence="2" id="KW-1185">Reference proteome</keyword>
<evidence type="ECO:0000313" key="2">
    <source>
        <dbReference type="Proteomes" id="UP001153269"/>
    </source>
</evidence>
<comment type="caution">
    <text evidence="1">The sequence shown here is derived from an EMBL/GenBank/DDBJ whole genome shotgun (WGS) entry which is preliminary data.</text>
</comment>
<accession>A0A9N7VBX5</accession>
<organism evidence="1 2">
    <name type="scientific">Pleuronectes platessa</name>
    <name type="common">European plaice</name>
    <dbReference type="NCBI Taxonomy" id="8262"/>
    <lineage>
        <taxon>Eukaryota</taxon>
        <taxon>Metazoa</taxon>
        <taxon>Chordata</taxon>
        <taxon>Craniata</taxon>
        <taxon>Vertebrata</taxon>
        <taxon>Euteleostomi</taxon>
        <taxon>Actinopterygii</taxon>
        <taxon>Neopterygii</taxon>
        <taxon>Teleostei</taxon>
        <taxon>Neoteleostei</taxon>
        <taxon>Acanthomorphata</taxon>
        <taxon>Carangaria</taxon>
        <taxon>Pleuronectiformes</taxon>
        <taxon>Pleuronectoidei</taxon>
        <taxon>Pleuronectidae</taxon>
        <taxon>Pleuronectes</taxon>
    </lineage>
</organism>
<gene>
    <name evidence="1" type="ORF">PLEPLA_LOCUS34228</name>
</gene>
<dbReference type="Proteomes" id="UP001153269">
    <property type="component" value="Unassembled WGS sequence"/>
</dbReference>